<name>A0ABY7JLR4_9BURK</name>
<organism evidence="1 2">
    <name type="scientific">Oxalobacter aliiformigenes</name>
    <dbReference type="NCBI Taxonomy" id="2946593"/>
    <lineage>
        <taxon>Bacteria</taxon>
        <taxon>Pseudomonadati</taxon>
        <taxon>Pseudomonadota</taxon>
        <taxon>Betaproteobacteria</taxon>
        <taxon>Burkholderiales</taxon>
        <taxon>Oxalobacteraceae</taxon>
        <taxon>Oxalobacter</taxon>
    </lineage>
</organism>
<gene>
    <name evidence="1" type="ORF">NB645_08975</name>
</gene>
<proteinExistence type="predicted"/>
<dbReference type="RefSeq" id="WP_269264398.1">
    <property type="nucleotide sequence ID" value="NZ_CP098248.1"/>
</dbReference>
<reference evidence="1" key="1">
    <citation type="journal article" date="2022" name="Front. Microbiol.">
        <title>New perspectives on an old grouping: The genomic and phenotypic variability of Oxalobacter formigenes and the implications for calcium oxalate stone prevention.</title>
        <authorList>
            <person name="Chmiel J.A."/>
            <person name="Carr C."/>
            <person name="Stuivenberg G.A."/>
            <person name="Venema R."/>
            <person name="Chanyi R.M."/>
            <person name="Al K.F."/>
            <person name="Giguere D."/>
            <person name="Say H."/>
            <person name="Akouris P.P."/>
            <person name="Dominguez Romero S.A."/>
            <person name="Kwong A."/>
            <person name="Tai V."/>
            <person name="Koval S.F."/>
            <person name="Razvi H."/>
            <person name="Bjazevic J."/>
            <person name="Burton J.P."/>
        </authorList>
    </citation>
    <scope>NUCLEOTIDE SEQUENCE</scope>
    <source>
        <strain evidence="1">HOxNP-1</strain>
    </source>
</reference>
<dbReference type="EMBL" id="CP098248">
    <property type="protein sequence ID" value="WAV96919.1"/>
    <property type="molecule type" value="Genomic_DNA"/>
</dbReference>
<keyword evidence="2" id="KW-1185">Reference proteome</keyword>
<dbReference type="Proteomes" id="UP001164794">
    <property type="component" value="Chromosome"/>
</dbReference>
<accession>A0ABY7JLR4</accession>
<sequence length="111" mass="12951">MRSLHCLTLKHDFEISSGHIPVLERNFVVVFAIEKGCANGQKPFDRLAEYEKYIYKQYVTGLLFGFRPGMFHLAEIFPDRMNFLFRIPCMGHGLRKKGTQSLKRIKTIQND</sequence>
<evidence type="ECO:0000313" key="1">
    <source>
        <dbReference type="EMBL" id="WAV96919.1"/>
    </source>
</evidence>
<protein>
    <submittedName>
        <fullName evidence="1">Uncharacterized protein</fullName>
    </submittedName>
</protein>
<evidence type="ECO:0000313" key="2">
    <source>
        <dbReference type="Proteomes" id="UP001164794"/>
    </source>
</evidence>